<protein>
    <recommendedName>
        <fullName evidence="3">YtkA-like domain-containing protein</fullName>
    </recommendedName>
</protein>
<feature type="transmembrane region" description="Helical" evidence="1">
    <location>
        <begin position="148"/>
        <end position="168"/>
    </location>
</feature>
<evidence type="ECO:0000313" key="2">
    <source>
        <dbReference type="EMBL" id="SVB50018.1"/>
    </source>
</evidence>
<organism evidence="2">
    <name type="scientific">marine metagenome</name>
    <dbReference type="NCBI Taxonomy" id="408172"/>
    <lineage>
        <taxon>unclassified sequences</taxon>
        <taxon>metagenomes</taxon>
        <taxon>ecological metagenomes</taxon>
    </lineage>
</organism>
<evidence type="ECO:0008006" key="3">
    <source>
        <dbReference type="Google" id="ProtNLM"/>
    </source>
</evidence>
<dbReference type="EMBL" id="UINC01044485">
    <property type="protein sequence ID" value="SVB50018.1"/>
    <property type="molecule type" value="Genomic_DNA"/>
</dbReference>
<reference evidence="2" key="1">
    <citation type="submission" date="2018-05" db="EMBL/GenBank/DDBJ databases">
        <authorList>
            <person name="Lanie J.A."/>
            <person name="Ng W.-L."/>
            <person name="Kazmierczak K.M."/>
            <person name="Andrzejewski T.M."/>
            <person name="Davidsen T.M."/>
            <person name="Wayne K.J."/>
            <person name="Tettelin H."/>
            <person name="Glass J.I."/>
            <person name="Rusch D."/>
            <person name="Podicherti R."/>
            <person name="Tsui H.-C.T."/>
            <person name="Winkler M.E."/>
        </authorList>
    </citation>
    <scope>NUCLEOTIDE SEQUENCE</scope>
</reference>
<proteinExistence type="predicted"/>
<keyword evidence="1" id="KW-0812">Transmembrane</keyword>
<sequence>MKWFTLITLCYLGVLILNFVTIPRIQAHGDMKQIYKGTTANFEISVKSIPHKPMVGQAHFSIEPRDATTGNPITQALITLVVRLEDEAFQSRAVNSPSSPTVYDANLTFYEEGPWEAEVKIEAIPGQENSVFFVVDVSGESVVSGTGAGYFFIFVFGVLVLGATTLAFRYRNKGTRSA</sequence>
<evidence type="ECO:0000256" key="1">
    <source>
        <dbReference type="SAM" id="Phobius"/>
    </source>
</evidence>
<dbReference type="AlphaFoldDB" id="A0A382EGZ9"/>
<accession>A0A382EGZ9</accession>
<gene>
    <name evidence="2" type="ORF">METZ01_LOCUS202872</name>
</gene>
<keyword evidence="1" id="KW-0472">Membrane</keyword>
<name>A0A382EGZ9_9ZZZZ</name>
<keyword evidence="1" id="KW-1133">Transmembrane helix</keyword>